<protein>
    <submittedName>
        <fullName evidence="1">Uncharacterized protein</fullName>
    </submittedName>
</protein>
<organism evidence="1">
    <name type="scientific">Anguilla anguilla</name>
    <name type="common">European freshwater eel</name>
    <name type="synonym">Muraena anguilla</name>
    <dbReference type="NCBI Taxonomy" id="7936"/>
    <lineage>
        <taxon>Eukaryota</taxon>
        <taxon>Metazoa</taxon>
        <taxon>Chordata</taxon>
        <taxon>Craniata</taxon>
        <taxon>Vertebrata</taxon>
        <taxon>Euteleostomi</taxon>
        <taxon>Actinopterygii</taxon>
        <taxon>Neopterygii</taxon>
        <taxon>Teleostei</taxon>
        <taxon>Anguilliformes</taxon>
        <taxon>Anguillidae</taxon>
        <taxon>Anguilla</taxon>
    </lineage>
</organism>
<sequence length="19" mass="2037">MVLGSQPQGETCDKGRALF</sequence>
<reference evidence="1" key="1">
    <citation type="submission" date="2014-11" db="EMBL/GenBank/DDBJ databases">
        <authorList>
            <person name="Amaro Gonzalez C."/>
        </authorList>
    </citation>
    <scope>NUCLEOTIDE SEQUENCE</scope>
</reference>
<proteinExistence type="predicted"/>
<evidence type="ECO:0000313" key="1">
    <source>
        <dbReference type="EMBL" id="JAI07118.1"/>
    </source>
</evidence>
<dbReference type="EMBL" id="GBXM01001460">
    <property type="protein sequence ID" value="JAI07118.1"/>
    <property type="molecule type" value="Transcribed_RNA"/>
</dbReference>
<accession>A0A0E9XWL3</accession>
<reference evidence="1" key="2">
    <citation type="journal article" date="2015" name="Fish Shellfish Immunol.">
        <title>Early steps in the European eel (Anguilla anguilla)-Vibrio vulnificus interaction in the gills: Role of the RtxA13 toxin.</title>
        <authorList>
            <person name="Callol A."/>
            <person name="Pajuelo D."/>
            <person name="Ebbesson L."/>
            <person name="Teles M."/>
            <person name="MacKenzie S."/>
            <person name="Amaro C."/>
        </authorList>
    </citation>
    <scope>NUCLEOTIDE SEQUENCE</scope>
</reference>
<name>A0A0E9XWL3_ANGAN</name>
<dbReference type="AlphaFoldDB" id="A0A0E9XWL3"/>